<keyword evidence="8 9" id="KW-0472">Membrane</keyword>
<keyword evidence="9" id="KW-0249">Electron transport</keyword>
<keyword evidence="5" id="KW-1278">Translocase</keyword>
<reference evidence="13" key="1">
    <citation type="journal article" date="2015" name="Mol. Plant Microbe Interact.">
        <title>Genome Sequence and Architecture of the Tobacco Downy Mildew Pathogen Peronospora tabacina.</title>
        <authorList>
            <person name="Derevnina L."/>
            <person name="Reyes-Chin Wo S."/>
            <person name="Martin F."/>
            <person name="Wood K."/>
            <person name="Froenicke L."/>
            <person name="Spring O."/>
            <person name="Michelmore R.W."/>
        </authorList>
    </citation>
    <scope>NUCLEOTIDE SEQUENCE</scope>
    <source>
        <strain evidence="12">968-J2</strain>
        <strain evidence="13">968-S-26</strain>
    </source>
</reference>
<feature type="transmembrane region" description="Helical" evidence="9">
    <location>
        <begin position="136"/>
        <end position="154"/>
    </location>
</feature>
<feature type="transmembrane region" description="Helical" evidence="9">
    <location>
        <begin position="75"/>
        <end position="100"/>
    </location>
</feature>
<dbReference type="PANTHER" id="PTHR43507:SF1">
    <property type="entry name" value="NADH-UBIQUINONE OXIDOREDUCTASE CHAIN 4"/>
    <property type="match status" value="1"/>
</dbReference>
<gene>
    <name evidence="13" type="primary">nad4</name>
</gene>
<feature type="transmembrane region" description="Helical" evidence="9">
    <location>
        <begin position="450"/>
        <end position="470"/>
    </location>
</feature>
<evidence type="ECO:0000256" key="8">
    <source>
        <dbReference type="ARBA" id="ARBA00023136"/>
    </source>
</evidence>
<evidence type="ECO:0000256" key="2">
    <source>
        <dbReference type="ARBA" id="ARBA00004141"/>
    </source>
</evidence>
<dbReference type="GeneID" id="26130724"/>
<comment type="function">
    <text evidence="9">Core subunit of the mitochondrial membrane respiratory chain NADH dehydrogenase (Complex I) which catalyzes electron transfer from NADH through the respiratory chain, using ubiquinone as an electron acceptor. Essential for the catalytic activity and assembly of complex I.</text>
</comment>
<dbReference type="EMBL" id="KT893456">
    <property type="protein sequence ID" value="ALJ78466.1"/>
    <property type="molecule type" value="Genomic_DNA"/>
</dbReference>
<evidence type="ECO:0000313" key="12">
    <source>
        <dbReference type="EMBL" id="ALJ78419.1"/>
    </source>
</evidence>
<dbReference type="NCBIfam" id="TIGR01972">
    <property type="entry name" value="NDH_I_M"/>
    <property type="match status" value="1"/>
</dbReference>
<dbReference type="PANTHER" id="PTHR43507">
    <property type="entry name" value="NADH-UBIQUINONE OXIDOREDUCTASE CHAIN 4"/>
    <property type="match status" value="1"/>
</dbReference>
<dbReference type="EMBL" id="KT893455">
    <property type="protein sequence ID" value="ALJ78419.1"/>
    <property type="molecule type" value="Genomic_DNA"/>
</dbReference>
<feature type="transmembrane region" description="Helical" evidence="9">
    <location>
        <begin position="408"/>
        <end position="429"/>
    </location>
</feature>
<evidence type="ECO:0000256" key="7">
    <source>
        <dbReference type="ARBA" id="ARBA00023027"/>
    </source>
</evidence>
<dbReference type="InterPro" id="IPR000260">
    <property type="entry name" value="NADH4_N"/>
</dbReference>
<keyword evidence="9 13" id="KW-0496">Mitochondrion</keyword>
<keyword evidence="7 9" id="KW-0520">NAD</keyword>
<dbReference type="GO" id="GO:0008137">
    <property type="term" value="F:NADH dehydrogenase (ubiquinone) activity"/>
    <property type="evidence" value="ECO:0007669"/>
    <property type="project" value="UniProtKB-UniRule"/>
</dbReference>
<evidence type="ECO:0000256" key="1">
    <source>
        <dbReference type="ARBA" id="ARBA00003257"/>
    </source>
</evidence>
<dbReference type="GO" id="GO:0015990">
    <property type="term" value="P:electron transport coupled proton transport"/>
    <property type="evidence" value="ECO:0007669"/>
    <property type="project" value="TreeGrafter"/>
</dbReference>
<evidence type="ECO:0000256" key="4">
    <source>
        <dbReference type="ARBA" id="ARBA00022692"/>
    </source>
</evidence>
<keyword evidence="9" id="KW-0813">Transport</keyword>
<dbReference type="Pfam" id="PF01059">
    <property type="entry name" value="Oxidored_q5_N"/>
    <property type="match status" value="1"/>
</dbReference>
<dbReference type="Pfam" id="PF00361">
    <property type="entry name" value="Proton_antipo_M"/>
    <property type="match status" value="1"/>
</dbReference>
<keyword evidence="9" id="KW-0830">Ubiquinone</keyword>
<keyword evidence="9" id="KW-0679">Respiratory chain</keyword>
<feature type="transmembrane region" description="Helical" evidence="9">
    <location>
        <begin position="327"/>
        <end position="349"/>
    </location>
</feature>
<protein>
    <recommendedName>
        <fullName evidence="9">NADH-ubiquinone oxidoreductase chain 4</fullName>
        <ecNumber evidence="9">7.1.1.2</ecNumber>
    </recommendedName>
</protein>
<feature type="transmembrane region" description="Helical" evidence="9">
    <location>
        <begin position="242"/>
        <end position="262"/>
    </location>
</feature>
<name>A0A0P0I0I9_9STRA</name>
<feature type="transmembrane region" description="Helical" evidence="9">
    <location>
        <begin position="356"/>
        <end position="380"/>
    </location>
</feature>
<accession>A0A0P0I0I9</accession>
<feature type="transmembrane region" description="Helical" evidence="9">
    <location>
        <begin position="6"/>
        <end position="23"/>
    </location>
</feature>
<dbReference type="RefSeq" id="YP_009178793.1">
    <property type="nucleotide sequence ID" value="NC_028331.1"/>
</dbReference>
<feature type="domain" description="NADH:quinone oxidoreductase/Mrp antiporter transmembrane" evidence="10">
    <location>
        <begin position="131"/>
        <end position="417"/>
    </location>
</feature>
<feature type="transmembrane region" description="Helical" evidence="9">
    <location>
        <begin position="268"/>
        <end position="289"/>
    </location>
</feature>
<evidence type="ECO:0000313" key="13">
    <source>
        <dbReference type="EMBL" id="ALJ78466.1"/>
    </source>
</evidence>
<dbReference type="PRINTS" id="PR01437">
    <property type="entry name" value="NUOXDRDTASE4"/>
</dbReference>
<evidence type="ECO:0000256" key="6">
    <source>
        <dbReference type="ARBA" id="ARBA00022989"/>
    </source>
</evidence>
<keyword evidence="4 9" id="KW-0812">Transmembrane</keyword>
<geneLocation type="mitochondrion" evidence="13"/>
<feature type="transmembrane region" description="Helical" evidence="9">
    <location>
        <begin position="112"/>
        <end position="130"/>
    </location>
</feature>
<comment type="similarity">
    <text evidence="3 9">Belongs to the complex I subunit 4 family.</text>
</comment>
<proteinExistence type="inferred from homology"/>
<evidence type="ECO:0000259" key="11">
    <source>
        <dbReference type="Pfam" id="PF01059"/>
    </source>
</evidence>
<feature type="transmembrane region" description="Helical" evidence="9">
    <location>
        <begin position="208"/>
        <end position="230"/>
    </location>
</feature>
<evidence type="ECO:0000256" key="9">
    <source>
        <dbReference type="RuleBase" id="RU003297"/>
    </source>
</evidence>
<comment type="catalytic activity">
    <reaction evidence="9">
        <text>a ubiquinone + NADH + 5 H(+)(in) = a ubiquinol + NAD(+) + 4 H(+)(out)</text>
        <dbReference type="Rhea" id="RHEA:29091"/>
        <dbReference type="Rhea" id="RHEA-COMP:9565"/>
        <dbReference type="Rhea" id="RHEA-COMP:9566"/>
        <dbReference type="ChEBI" id="CHEBI:15378"/>
        <dbReference type="ChEBI" id="CHEBI:16389"/>
        <dbReference type="ChEBI" id="CHEBI:17976"/>
        <dbReference type="ChEBI" id="CHEBI:57540"/>
        <dbReference type="ChEBI" id="CHEBI:57945"/>
        <dbReference type="EC" id="7.1.1.2"/>
    </reaction>
</comment>
<feature type="transmembrane region" description="Helical" evidence="9">
    <location>
        <begin position="301"/>
        <end position="321"/>
    </location>
</feature>
<evidence type="ECO:0000259" key="10">
    <source>
        <dbReference type="Pfam" id="PF00361"/>
    </source>
</evidence>
<comment type="function">
    <text evidence="1">Core subunit of the mitochondrial membrane respiratory chain NADH dehydrogenase (Complex I) that is believed to belong to the minimal assembly required for catalysis. Complex I functions in the transfer of electrons from NADH to the respiratory chain. The immediate electron acceptor for the enzyme is believed to be ubiquinone.</text>
</comment>
<evidence type="ECO:0000256" key="3">
    <source>
        <dbReference type="ARBA" id="ARBA00009025"/>
    </source>
</evidence>
<organism evidence="13">
    <name type="scientific">Peronospora tabacina</name>
    <dbReference type="NCBI Taxonomy" id="230439"/>
    <lineage>
        <taxon>Eukaryota</taxon>
        <taxon>Sar</taxon>
        <taxon>Stramenopiles</taxon>
        <taxon>Oomycota</taxon>
        <taxon>Peronosporomycetes</taxon>
        <taxon>Peronosporales</taxon>
        <taxon>Peronosporaceae</taxon>
        <taxon>Peronospora</taxon>
    </lineage>
</organism>
<feature type="domain" description="NADH:ubiquinone oxidoreductase chain 4 N-terminal" evidence="11">
    <location>
        <begin position="11"/>
        <end position="125"/>
    </location>
</feature>
<dbReference type="InterPro" id="IPR010227">
    <property type="entry name" value="NADH_Q_OxRdtase_chainM/4"/>
</dbReference>
<keyword evidence="6 9" id="KW-1133">Transmembrane helix</keyword>
<dbReference type="AlphaFoldDB" id="A0A0P0I0I9"/>
<sequence>MFNKFILIFLLILPLIAVIILSFSKNKKFIKNFSIFMSFFIFLMSLPLWIFFDKSTSNFQYLFKMEWINQFNINFYLGLDGISLFFIILTTFLIPICMLISYEIINKNIKEYFILFFFLEFCLIISFSVLDVLIFYIFFESVLIPMFLIIGIWGSRERKIKASYLFFMYTLAGSLFMFIAIIHLFLTVGTTDYQILYYSNFNFSYEKLYFLAFFLSFAVKVPMLPFHVWLPEAHVEAPTAGSVLLAGILLKLGSYGMIRFLVPLFPKAALFFTPYILLLCLISIIYASLTAIRQTDLKRIIAYASVAHMNFIILGIFSLTIQGLEGSIIQMISHGLVSSGLFFSIGCLYDRYHTRFINYYGGLAHTMPLFCIALFIYVLANMSIPGSSSFVGEILILTGVFEDNTTTAVFATIGMFLGGIYSLLFYNRICYGNIQNIYLKIYYDLTYREFLIHLILIANVFLLGLYPKIFESCMHESVSKILIHIDFSYFY</sequence>
<dbReference type="EC" id="7.1.1.2" evidence="9"/>
<feature type="transmembrane region" description="Helical" evidence="9">
    <location>
        <begin position="166"/>
        <end position="188"/>
    </location>
</feature>
<dbReference type="GO" id="GO:0048039">
    <property type="term" value="F:ubiquinone binding"/>
    <property type="evidence" value="ECO:0007669"/>
    <property type="project" value="TreeGrafter"/>
</dbReference>
<dbReference type="GO" id="GO:0042773">
    <property type="term" value="P:ATP synthesis coupled electron transport"/>
    <property type="evidence" value="ECO:0007669"/>
    <property type="project" value="InterPro"/>
</dbReference>
<dbReference type="InterPro" id="IPR001750">
    <property type="entry name" value="ND/Mrp_TM"/>
</dbReference>
<feature type="transmembrane region" description="Helical" evidence="9">
    <location>
        <begin position="35"/>
        <end position="52"/>
    </location>
</feature>
<comment type="subcellular location">
    <subcellularLocation>
        <location evidence="2">Membrane</location>
        <topology evidence="2">Multi-pass membrane protein</topology>
    </subcellularLocation>
    <subcellularLocation>
        <location evidence="9">Mitochondrion membrane</location>
        <topology evidence="9">Multi-pass membrane protein</topology>
    </subcellularLocation>
</comment>
<dbReference type="GO" id="GO:0003954">
    <property type="term" value="F:NADH dehydrogenase activity"/>
    <property type="evidence" value="ECO:0007669"/>
    <property type="project" value="TreeGrafter"/>
</dbReference>
<dbReference type="InterPro" id="IPR003918">
    <property type="entry name" value="NADH_UbQ_OxRdtase"/>
</dbReference>
<evidence type="ECO:0000256" key="5">
    <source>
        <dbReference type="ARBA" id="ARBA00022967"/>
    </source>
</evidence>
<dbReference type="GO" id="GO:0031966">
    <property type="term" value="C:mitochondrial membrane"/>
    <property type="evidence" value="ECO:0007669"/>
    <property type="project" value="UniProtKB-SubCell"/>
</dbReference>